<reference evidence="1 2" key="1">
    <citation type="submission" date="2023-11" db="EMBL/GenBank/DDBJ databases">
        <title>Draft genome of Azohydromonas lata strain H1 (DSM1123), a polyhydroxyalkanoate producer.</title>
        <authorList>
            <person name="Traversa D."/>
            <person name="D'Addabbo P."/>
            <person name="Pazzani C."/>
            <person name="Manzari C."/>
            <person name="Chiara M."/>
            <person name="Scrascia M."/>
        </authorList>
    </citation>
    <scope>NUCLEOTIDE SEQUENCE [LARGE SCALE GENOMIC DNA]</scope>
    <source>
        <strain evidence="1 2">H1</strain>
    </source>
</reference>
<dbReference type="Gene3D" id="3.40.50.300">
    <property type="entry name" value="P-loop containing nucleotide triphosphate hydrolases"/>
    <property type="match status" value="1"/>
</dbReference>
<dbReference type="RefSeq" id="WP_322467769.1">
    <property type="nucleotide sequence ID" value="NZ_JAXOJX010000063.1"/>
</dbReference>
<gene>
    <name evidence="1" type="ORF">SM757_27110</name>
</gene>
<comment type="caution">
    <text evidence="1">The sequence shown here is derived from an EMBL/GenBank/DDBJ whole genome shotgun (WGS) entry which is preliminary data.</text>
</comment>
<protein>
    <recommendedName>
        <fullName evidence="3">Shikimate kinase</fullName>
    </recommendedName>
</protein>
<dbReference type="Proteomes" id="UP001293718">
    <property type="component" value="Unassembled WGS sequence"/>
</dbReference>
<name>A0ABU5IMY2_9BURK</name>
<evidence type="ECO:0000313" key="1">
    <source>
        <dbReference type="EMBL" id="MDZ5460253.1"/>
    </source>
</evidence>
<evidence type="ECO:0008006" key="3">
    <source>
        <dbReference type="Google" id="ProtNLM"/>
    </source>
</evidence>
<evidence type="ECO:0000313" key="2">
    <source>
        <dbReference type="Proteomes" id="UP001293718"/>
    </source>
</evidence>
<dbReference type="InterPro" id="IPR027417">
    <property type="entry name" value="P-loop_NTPase"/>
</dbReference>
<accession>A0ABU5IMY2</accession>
<dbReference type="EMBL" id="JAXOJX010000063">
    <property type="protein sequence ID" value="MDZ5460253.1"/>
    <property type="molecule type" value="Genomic_DNA"/>
</dbReference>
<sequence length="191" mass="21248">MNIIIGGAMRTGKTLVADALSRRTGFPYLGTDSLILALRDCFPETAVAQKGKSFDELCEAFIPFLNRYLHHAGMAGRGSHIVEGHFIRPKDVSQLAANTSAVFFGYPEADPQEKLQQLKAYAAASSQEGGEVDEDEKLLKQINRWIDLSRDLRDQCNQFDILFVDTSHQDVSHCNSNMELLYRALGLNIKA</sequence>
<dbReference type="SUPFAM" id="SSF52540">
    <property type="entry name" value="P-loop containing nucleoside triphosphate hydrolases"/>
    <property type="match status" value="1"/>
</dbReference>
<organism evidence="1 2">
    <name type="scientific">Azohydromonas lata</name>
    <dbReference type="NCBI Taxonomy" id="45677"/>
    <lineage>
        <taxon>Bacteria</taxon>
        <taxon>Pseudomonadati</taxon>
        <taxon>Pseudomonadota</taxon>
        <taxon>Betaproteobacteria</taxon>
        <taxon>Burkholderiales</taxon>
        <taxon>Sphaerotilaceae</taxon>
        <taxon>Azohydromonas</taxon>
    </lineage>
</organism>
<proteinExistence type="predicted"/>
<keyword evidence="2" id="KW-1185">Reference proteome</keyword>